<sequence length="372" mass="41524">MLRDLFVNISILISFIFLGFIFFKDTPVNHKSSVKIRYTAGIIGGVLGVILMTLNIQPSVNSLVDLRFIPVIIVAIYAGTFPAIVTAVIIALFRILLFKVNFSTILAVTAIMLSAVGNGAISKLTARLWEKWSAMCLFSVMLFTIKLGITLKGSDQLYNTVLEFWITSILASLAIYHVIKYAEETYVIFTKFKEQSTKDFLTGLSNSREFNLLFDNLTDRVGKDIDRFSILIIDIDYFKRINDSYGHPAGDAVLKQLAVVLSNVCSPDDVISRIGGEEFAILLPDSNYMKASWVAERIRMAIKRHKFLLQNGLEVSCTVSIGVATYPDTVTDANRLISKADQALYKAKEMGRNRVFCIGDNCNLIQHGEITK</sequence>
<feature type="transmembrane region" description="Helical" evidence="6">
    <location>
        <begin position="161"/>
        <end position="179"/>
    </location>
</feature>
<reference evidence="8 9" key="1">
    <citation type="submission" date="2023-04" db="EMBL/GenBank/DDBJ databases">
        <title>Clostridium tannerae sp. nov., isolated from the fecal material of an alpaca.</title>
        <authorList>
            <person name="Miller S."/>
            <person name="Hendry M."/>
            <person name="King J."/>
            <person name="Sankaranarayanan K."/>
            <person name="Lawson P.A."/>
        </authorList>
    </citation>
    <scope>NUCLEOTIDE SEQUENCE [LARGE SCALE GENOMIC DNA]</scope>
    <source>
        <strain evidence="8 9">A1-XYC3</strain>
    </source>
</reference>
<accession>A0ABU4JSA4</accession>
<dbReference type="InterPro" id="IPR011620">
    <property type="entry name" value="Sig_transdc_His_kinase_LytS_TM"/>
</dbReference>
<feature type="transmembrane region" description="Helical" evidence="6">
    <location>
        <begin position="132"/>
        <end position="149"/>
    </location>
</feature>
<feature type="transmembrane region" description="Helical" evidence="6">
    <location>
        <begin position="68"/>
        <end position="93"/>
    </location>
</feature>
<dbReference type="Pfam" id="PF00990">
    <property type="entry name" value="GGDEF"/>
    <property type="match status" value="1"/>
</dbReference>
<evidence type="ECO:0000256" key="3">
    <source>
        <dbReference type="ARBA" id="ARBA00022692"/>
    </source>
</evidence>
<dbReference type="NCBIfam" id="TIGR00254">
    <property type="entry name" value="GGDEF"/>
    <property type="match status" value="1"/>
</dbReference>
<dbReference type="Gene3D" id="3.30.70.270">
    <property type="match status" value="1"/>
</dbReference>
<evidence type="ECO:0000259" key="7">
    <source>
        <dbReference type="PROSITE" id="PS50887"/>
    </source>
</evidence>
<dbReference type="PANTHER" id="PTHR45138:SF9">
    <property type="entry name" value="DIGUANYLATE CYCLASE DGCM-RELATED"/>
    <property type="match status" value="1"/>
</dbReference>
<feature type="transmembrane region" description="Helical" evidence="6">
    <location>
        <begin position="100"/>
        <end position="120"/>
    </location>
</feature>
<evidence type="ECO:0000256" key="6">
    <source>
        <dbReference type="SAM" id="Phobius"/>
    </source>
</evidence>
<dbReference type="EC" id="2.7.7.65" evidence="8"/>
<feature type="transmembrane region" description="Helical" evidence="6">
    <location>
        <begin position="6"/>
        <end position="24"/>
    </location>
</feature>
<gene>
    <name evidence="8" type="ORF">P8V03_06700</name>
</gene>
<dbReference type="SMART" id="SM00267">
    <property type="entry name" value="GGDEF"/>
    <property type="match status" value="1"/>
</dbReference>
<comment type="subcellular location">
    <subcellularLocation>
        <location evidence="1">Cell membrane</location>
        <topology evidence="1">Multi-pass membrane protein</topology>
    </subcellularLocation>
</comment>
<evidence type="ECO:0000313" key="9">
    <source>
        <dbReference type="Proteomes" id="UP001281656"/>
    </source>
</evidence>
<keyword evidence="5 6" id="KW-0472">Membrane</keyword>
<feature type="transmembrane region" description="Helical" evidence="6">
    <location>
        <begin position="36"/>
        <end position="56"/>
    </location>
</feature>
<dbReference type="InterPro" id="IPR000160">
    <property type="entry name" value="GGDEF_dom"/>
</dbReference>
<dbReference type="InterPro" id="IPR029787">
    <property type="entry name" value="Nucleotide_cyclase"/>
</dbReference>
<evidence type="ECO:0000256" key="2">
    <source>
        <dbReference type="ARBA" id="ARBA00022475"/>
    </source>
</evidence>
<keyword evidence="9" id="KW-1185">Reference proteome</keyword>
<dbReference type="InterPro" id="IPR050469">
    <property type="entry name" value="Diguanylate_Cyclase"/>
</dbReference>
<proteinExistence type="predicted"/>
<keyword evidence="3 6" id="KW-0812">Transmembrane</keyword>
<keyword evidence="8" id="KW-0808">Transferase</keyword>
<dbReference type="InterPro" id="IPR043128">
    <property type="entry name" value="Rev_trsase/Diguanyl_cyclase"/>
</dbReference>
<keyword evidence="4 6" id="KW-1133">Transmembrane helix</keyword>
<dbReference type="RefSeq" id="WP_318797454.1">
    <property type="nucleotide sequence ID" value="NZ_JARUJP010000006.1"/>
</dbReference>
<evidence type="ECO:0000256" key="1">
    <source>
        <dbReference type="ARBA" id="ARBA00004651"/>
    </source>
</evidence>
<dbReference type="CDD" id="cd01949">
    <property type="entry name" value="GGDEF"/>
    <property type="match status" value="1"/>
</dbReference>
<evidence type="ECO:0000256" key="4">
    <source>
        <dbReference type="ARBA" id="ARBA00022989"/>
    </source>
</evidence>
<dbReference type="PROSITE" id="PS50887">
    <property type="entry name" value="GGDEF"/>
    <property type="match status" value="1"/>
</dbReference>
<evidence type="ECO:0000313" key="8">
    <source>
        <dbReference type="EMBL" id="MDW8800841.1"/>
    </source>
</evidence>
<keyword evidence="8" id="KW-0548">Nucleotidyltransferase</keyword>
<comment type="caution">
    <text evidence="8">The sequence shown here is derived from an EMBL/GenBank/DDBJ whole genome shotgun (WGS) entry which is preliminary data.</text>
</comment>
<dbReference type="Pfam" id="PF07694">
    <property type="entry name" value="5TM-5TMR_LYT"/>
    <property type="match status" value="1"/>
</dbReference>
<dbReference type="EMBL" id="JARUJP010000006">
    <property type="protein sequence ID" value="MDW8800841.1"/>
    <property type="molecule type" value="Genomic_DNA"/>
</dbReference>
<feature type="domain" description="GGDEF" evidence="7">
    <location>
        <begin position="226"/>
        <end position="360"/>
    </location>
</feature>
<keyword evidence="2" id="KW-1003">Cell membrane</keyword>
<evidence type="ECO:0000256" key="5">
    <source>
        <dbReference type="ARBA" id="ARBA00023136"/>
    </source>
</evidence>
<dbReference type="PANTHER" id="PTHR45138">
    <property type="entry name" value="REGULATORY COMPONENTS OF SENSORY TRANSDUCTION SYSTEM"/>
    <property type="match status" value="1"/>
</dbReference>
<dbReference type="GO" id="GO:0052621">
    <property type="term" value="F:diguanylate cyclase activity"/>
    <property type="evidence" value="ECO:0007669"/>
    <property type="project" value="UniProtKB-EC"/>
</dbReference>
<name>A0ABU4JSA4_9CLOT</name>
<protein>
    <submittedName>
        <fullName evidence="8">Diguanylate cyclase</fullName>
        <ecNumber evidence="8">2.7.7.65</ecNumber>
    </submittedName>
</protein>
<dbReference type="Proteomes" id="UP001281656">
    <property type="component" value="Unassembled WGS sequence"/>
</dbReference>
<organism evidence="8 9">
    <name type="scientific">Clostridium tanneri</name>
    <dbReference type="NCBI Taxonomy" id="3037988"/>
    <lineage>
        <taxon>Bacteria</taxon>
        <taxon>Bacillati</taxon>
        <taxon>Bacillota</taxon>
        <taxon>Clostridia</taxon>
        <taxon>Eubacteriales</taxon>
        <taxon>Clostridiaceae</taxon>
        <taxon>Clostridium</taxon>
    </lineage>
</organism>
<dbReference type="SUPFAM" id="SSF55073">
    <property type="entry name" value="Nucleotide cyclase"/>
    <property type="match status" value="1"/>
</dbReference>